<dbReference type="SUPFAM" id="SSF52540">
    <property type="entry name" value="P-loop containing nucleoside triphosphate hydrolases"/>
    <property type="match status" value="1"/>
</dbReference>
<dbReference type="HAMAP" id="MF_01543">
    <property type="entry name" value="FTHFS"/>
    <property type="match status" value="1"/>
</dbReference>
<keyword evidence="4 8" id="KW-0547">Nucleotide-binding</keyword>
<comment type="similarity">
    <text evidence="7 8">Belongs to the formate--tetrahydrofolate ligase family.</text>
</comment>
<dbReference type="AlphaFoldDB" id="A0A411E6R4"/>
<dbReference type="Gene3D" id="3.30.1510.10">
    <property type="entry name" value="Domain 2, N(10)-formyltetrahydrofolate synthetase"/>
    <property type="match status" value="1"/>
</dbReference>
<keyword evidence="3 8" id="KW-0436">Ligase</keyword>
<sequence>MTDIQIAQSVKEKHIREIAEILNIPEKDLEYYGSNKAKLPLDLIDEKAVAKGNLILVTAITPTPAGEGKTTTSIGLGDALNLRNKKTVIVLREPSLGPVFGIKGGAAGGGWSQVIPMVDINLHFTGDFHAIEKANNLLAALIDNNIQSNSRNLGIDPRTVIWKRCMDMNDRGLRNIVAALGGKAGGIPRETGFNITAASEIMAILCLSKNLEDLQEKCGNIYIGNTWVGKPVYARDLRAEGAMTVLLKDAIKPNLVQTLEGNPAIIHGGPFANIAQGTNSILGTKMGLSLGDYVVTEAGFGADLGAEKFLNIKCRQAGLSPKAVVLVATIRALKYHGGNPIDQLTQEDVEALKAGMPNLERHVKSLQSFGIPVVVSVNAFSSDTDNEKNALLEHCKKLGVPAALSYGWAEGGKGCVDLADLVVEAAASCKTTFTPTYSLDDSIRTKMEKICSTIYGAKNVILTNKAIAQMKRFEKMGYGDLPVCIAKTQKSLSDDEKKLGRPENFNINIREFEIATGAGFIVPIAGNILRMPGLPATPSAEYISIDKNETITGLF</sequence>
<evidence type="ECO:0000256" key="8">
    <source>
        <dbReference type="HAMAP-Rule" id="MF_01543"/>
    </source>
</evidence>
<gene>
    <name evidence="8" type="primary">fhs</name>
    <name evidence="9" type="ORF">EQY75_01830</name>
</gene>
<dbReference type="KEGG" id="mur:EQY75_01830"/>
<evidence type="ECO:0000256" key="5">
    <source>
        <dbReference type="ARBA" id="ARBA00022840"/>
    </source>
</evidence>
<dbReference type="InterPro" id="IPR020628">
    <property type="entry name" value="Formate_THF_ligase_CS"/>
</dbReference>
<feature type="binding site" evidence="8">
    <location>
        <begin position="63"/>
        <end position="70"/>
    </location>
    <ligand>
        <name>ATP</name>
        <dbReference type="ChEBI" id="CHEBI:30616"/>
    </ligand>
</feature>
<accession>A0A411E6R4</accession>
<evidence type="ECO:0000313" key="9">
    <source>
        <dbReference type="EMBL" id="QBA63396.1"/>
    </source>
</evidence>
<dbReference type="FunFam" id="3.30.1510.10:FF:000001">
    <property type="entry name" value="Formate--tetrahydrofolate ligase"/>
    <property type="match status" value="1"/>
</dbReference>
<evidence type="ECO:0000256" key="2">
    <source>
        <dbReference type="ARBA" id="ARBA00022563"/>
    </source>
</evidence>
<dbReference type="PROSITE" id="PS00722">
    <property type="entry name" value="FTHFS_2"/>
    <property type="match status" value="1"/>
</dbReference>
<comment type="pathway">
    <text evidence="1 8">One-carbon metabolism; tetrahydrofolate interconversion.</text>
</comment>
<evidence type="ECO:0000256" key="7">
    <source>
        <dbReference type="ARBA" id="ARBA00061363"/>
    </source>
</evidence>
<dbReference type="RefSeq" id="WP_129602343.1">
    <property type="nucleotide sequence ID" value="NZ_CP035544.1"/>
</dbReference>
<dbReference type="CDD" id="cd00477">
    <property type="entry name" value="FTHFS"/>
    <property type="match status" value="1"/>
</dbReference>
<dbReference type="NCBIfam" id="NF010030">
    <property type="entry name" value="PRK13505.1"/>
    <property type="match status" value="1"/>
</dbReference>
<dbReference type="Gene3D" id="3.10.410.10">
    <property type="entry name" value="Formyltetrahydrofolate synthetase, domain 3"/>
    <property type="match status" value="1"/>
</dbReference>
<keyword evidence="10" id="KW-1185">Reference proteome</keyword>
<dbReference type="InterPro" id="IPR000559">
    <property type="entry name" value="Formate_THF_ligase"/>
</dbReference>
<dbReference type="OrthoDB" id="9761733at2"/>
<dbReference type="GO" id="GO:0005524">
    <property type="term" value="F:ATP binding"/>
    <property type="evidence" value="ECO:0007669"/>
    <property type="project" value="UniProtKB-UniRule"/>
</dbReference>
<dbReference type="GO" id="GO:0004329">
    <property type="term" value="F:formate-tetrahydrofolate ligase activity"/>
    <property type="evidence" value="ECO:0007669"/>
    <property type="project" value="UniProtKB-UniRule"/>
</dbReference>
<dbReference type="Pfam" id="PF01268">
    <property type="entry name" value="FTHFS"/>
    <property type="match status" value="1"/>
</dbReference>
<organism evidence="9 10">
    <name type="scientific">Muriicola soli</name>
    <dbReference type="NCBI Taxonomy" id="2507538"/>
    <lineage>
        <taxon>Bacteria</taxon>
        <taxon>Pseudomonadati</taxon>
        <taxon>Bacteroidota</taxon>
        <taxon>Flavobacteriia</taxon>
        <taxon>Flavobacteriales</taxon>
        <taxon>Flavobacteriaceae</taxon>
        <taxon>Muriicola</taxon>
    </lineage>
</organism>
<dbReference type="EMBL" id="CP035544">
    <property type="protein sequence ID" value="QBA63396.1"/>
    <property type="molecule type" value="Genomic_DNA"/>
</dbReference>
<evidence type="ECO:0000256" key="6">
    <source>
        <dbReference type="ARBA" id="ARBA00049033"/>
    </source>
</evidence>
<evidence type="ECO:0000256" key="4">
    <source>
        <dbReference type="ARBA" id="ARBA00022741"/>
    </source>
</evidence>
<protein>
    <recommendedName>
        <fullName evidence="8">Formate--tetrahydrofolate ligase</fullName>
        <ecNumber evidence="8">6.3.4.3</ecNumber>
    </recommendedName>
    <alternativeName>
        <fullName evidence="8">Formyltetrahydrofolate synthetase</fullName>
        <shortName evidence="8">FHS</shortName>
        <shortName evidence="8">FTHFS</shortName>
    </alternativeName>
</protein>
<name>A0A411E6R4_9FLAO</name>
<comment type="catalytic activity">
    <reaction evidence="6 8">
        <text>(6S)-5,6,7,8-tetrahydrofolate + formate + ATP = (6R)-10-formyltetrahydrofolate + ADP + phosphate</text>
        <dbReference type="Rhea" id="RHEA:20221"/>
        <dbReference type="ChEBI" id="CHEBI:15740"/>
        <dbReference type="ChEBI" id="CHEBI:30616"/>
        <dbReference type="ChEBI" id="CHEBI:43474"/>
        <dbReference type="ChEBI" id="CHEBI:57453"/>
        <dbReference type="ChEBI" id="CHEBI:195366"/>
        <dbReference type="ChEBI" id="CHEBI:456216"/>
        <dbReference type="EC" id="6.3.4.3"/>
    </reaction>
</comment>
<keyword evidence="5 8" id="KW-0067">ATP-binding</keyword>
<dbReference type="Gene3D" id="3.40.50.300">
    <property type="entry name" value="P-loop containing nucleotide triphosphate hydrolases"/>
    <property type="match status" value="1"/>
</dbReference>
<proteinExistence type="inferred from homology"/>
<dbReference type="FunFam" id="3.10.410.10:FF:000001">
    <property type="entry name" value="Putative formate--tetrahydrofolate ligase"/>
    <property type="match status" value="1"/>
</dbReference>
<dbReference type="GO" id="GO:0035999">
    <property type="term" value="P:tetrahydrofolate interconversion"/>
    <property type="evidence" value="ECO:0007669"/>
    <property type="project" value="UniProtKB-UniRule"/>
</dbReference>
<evidence type="ECO:0000313" key="10">
    <source>
        <dbReference type="Proteomes" id="UP000290889"/>
    </source>
</evidence>
<dbReference type="UniPathway" id="UPA00193"/>
<keyword evidence="2 8" id="KW-0554">One-carbon metabolism</keyword>
<dbReference type="Proteomes" id="UP000290889">
    <property type="component" value="Chromosome"/>
</dbReference>
<dbReference type="InterPro" id="IPR027417">
    <property type="entry name" value="P-loop_NTPase"/>
</dbReference>
<reference evidence="9 10" key="1">
    <citation type="submission" date="2019-01" db="EMBL/GenBank/DDBJ databases">
        <title>Muriicola soli sp. nov., isolated from soil.</title>
        <authorList>
            <person name="Kang H.J."/>
            <person name="Kim S.B."/>
        </authorList>
    </citation>
    <scope>NUCLEOTIDE SEQUENCE [LARGE SCALE GENOMIC DNA]</scope>
    <source>
        <strain evidence="9 10">MMS17-SY002</strain>
    </source>
</reference>
<evidence type="ECO:0000256" key="1">
    <source>
        <dbReference type="ARBA" id="ARBA00004777"/>
    </source>
</evidence>
<evidence type="ECO:0000256" key="3">
    <source>
        <dbReference type="ARBA" id="ARBA00022598"/>
    </source>
</evidence>
<dbReference type="EC" id="6.3.4.3" evidence="8"/>